<dbReference type="EMBL" id="JARBJD010000214">
    <property type="protein sequence ID" value="KAK2946952.1"/>
    <property type="molecule type" value="Genomic_DNA"/>
</dbReference>
<comment type="caution">
    <text evidence="2">The sequence shown here is derived from an EMBL/GenBank/DDBJ whole genome shotgun (WGS) entry which is preliminary data.</text>
</comment>
<keyword evidence="3" id="KW-1185">Reference proteome</keyword>
<evidence type="ECO:0000256" key="1">
    <source>
        <dbReference type="SAM" id="MobiDB-lite"/>
    </source>
</evidence>
<proteinExistence type="predicted"/>
<reference evidence="2 3" key="1">
    <citation type="journal article" date="2022" name="bioRxiv">
        <title>Genomics of Preaxostyla Flagellates Illuminates Evolutionary Transitions and the Path Towards Mitochondrial Loss.</title>
        <authorList>
            <person name="Novak L.V.F."/>
            <person name="Treitli S.C."/>
            <person name="Pyrih J."/>
            <person name="Halakuc P."/>
            <person name="Pipaliya S.V."/>
            <person name="Vacek V."/>
            <person name="Brzon O."/>
            <person name="Soukal P."/>
            <person name="Eme L."/>
            <person name="Dacks J.B."/>
            <person name="Karnkowska A."/>
            <person name="Elias M."/>
            <person name="Hampl V."/>
        </authorList>
    </citation>
    <scope>NUCLEOTIDE SEQUENCE [LARGE SCALE GENOMIC DNA]</scope>
    <source>
        <strain evidence="2">NAU3</strain>
        <tissue evidence="2">Gut</tissue>
    </source>
</reference>
<dbReference type="Proteomes" id="UP001281761">
    <property type="component" value="Unassembled WGS sequence"/>
</dbReference>
<organism evidence="2 3">
    <name type="scientific">Blattamonas nauphoetae</name>
    <dbReference type="NCBI Taxonomy" id="2049346"/>
    <lineage>
        <taxon>Eukaryota</taxon>
        <taxon>Metamonada</taxon>
        <taxon>Preaxostyla</taxon>
        <taxon>Oxymonadida</taxon>
        <taxon>Blattamonas</taxon>
    </lineage>
</organism>
<protein>
    <submittedName>
        <fullName evidence="2">Uncharacterized protein</fullName>
    </submittedName>
</protein>
<gene>
    <name evidence="2" type="ORF">BLNAU_18110</name>
</gene>
<name>A0ABQ9X5A1_9EUKA</name>
<accession>A0ABQ9X5A1</accession>
<feature type="region of interest" description="Disordered" evidence="1">
    <location>
        <begin position="97"/>
        <end position="126"/>
    </location>
</feature>
<evidence type="ECO:0000313" key="3">
    <source>
        <dbReference type="Proteomes" id="UP001281761"/>
    </source>
</evidence>
<sequence length="236" mass="25377">MYLGLVPDVTSKSEEEVDTNFIVFVPLSSNSPPETDPNTAGMSASPFLIVEPETTIFPNDSEMAGLVCEEAKRMVSEERVSTESASAFLLSIDEQGFTEKPHSSPSDPLELANPVDPTSARNSTRGTSSDVFTVFHLRCMSTSTAVGVSGKGARITPPSPTDDTDSNELLAMERIWLLFPFVLRNAPPPLSVCEIVLNSQPVDTYIVDAPSILISLAEVNVSDDNAIVLTPMFPPV</sequence>
<evidence type="ECO:0000313" key="2">
    <source>
        <dbReference type="EMBL" id="KAK2946952.1"/>
    </source>
</evidence>